<reference evidence="3 4" key="1">
    <citation type="submission" date="2020-08" db="EMBL/GenBank/DDBJ databases">
        <title>Genomic Encyclopedia of Type Strains, Phase IV (KMG-V): Genome sequencing to study the core and pangenomes of soil and plant-associated prokaryotes.</title>
        <authorList>
            <person name="Whitman W."/>
        </authorList>
    </citation>
    <scope>NUCLEOTIDE SEQUENCE [LARGE SCALE GENOMIC DNA]</scope>
    <source>
        <strain evidence="3 4">MP601</strain>
    </source>
</reference>
<dbReference type="Pfam" id="PF16344">
    <property type="entry name" value="FecR_C"/>
    <property type="match status" value="1"/>
</dbReference>
<name>A0A841JK36_9SPHI</name>
<dbReference type="Pfam" id="PF04773">
    <property type="entry name" value="FecR"/>
    <property type="match status" value="1"/>
</dbReference>
<evidence type="ECO:0000313" key="3">
    <source>
        <dbReference type="EMBL" id="MBB6130642.1"/>
    </source>
</evidence>
<dbReference type="GO" id="GO:0016989">
    <property type="term" value="F:sigma factor antagonist activity"/>
    <property type="evidence" value="ECO:0007669"/>
    <property type="project" value="TreeGrafter"/>
</dbReference>
<dbReference type="PANTHER" id="PTHR30273:SF2">
    <property type="entry name" value="PROTEIN FECR"/>
    <property type="match status" value="1"/>
</dbReference>
<evidence type="ECO:0000259" key="1">
    <source>
        <dbReference type="Pfam" id="PF04773"/>
    </source>
</evidence>
<proteinExistence type="predicted"/>
<dbReference type="InterPro" id="IPR012373">
    <property type="entry name" value="Ferrdict_sens_TM"/>
</dbReference>
<dbReference type="Proteomes" id="UP000548326">
    <property type="component" value="Unassembled WGS sequence"/>
</dbReference>
<dbReference type="Gene3D" id="3.55.50.30">
    <property type="match status" value="1"/>
</dbReference>
<comment type="caution">
    <text evidence="3">The sequence shown here is derived from an EMBL/GenBank/DDBJ whole genome shotgun (WGS) entry which is preliminary data.</text>
</comment>
<evidence type="ECO:0000313" key="4">
    <source>
        <dbReference type="Proteomes" id="UP000548326"/>
    </source>
</evidence>
<dbReference type="InterPro" id="IPR032508">
    <property type="entry name" value="FecR_C"/>
</dbReference>
<evidence type="ECO:0000259" key="2">
    <source>
        <dbReference type="Pfam" id="PF16344"/>
    </source>
</evidence>
<dbReference type="AlphaFoldDB" id="A0A841JK36"/>
<evidence type="ECO:0008006" key="5">
    <source>
        <dbReference type="Google" id="ProtNLM"/>
    </source>
</evidence>
<protein>
    <recommendedName>
        <fullName evidence="5">FecR family protein</fullName>
    </recommendedName>
</protein>
<dbReference type="Gene3D" id="2.60.120.1440">
    <property type="match status" value="1"/>
</dbReference>
<accession>A0A841JK36</accession>
<feature type="domain" description="Protein FecR C-terminal" evidence="2">
    <location>
        <begin position="313"/>
        <end position="379"/>
    </location>
</feature>
<dbReference type="RefSeq" id="WP_183589367.1">
    <property type="nucleotide sequence ID" value="NZ_JACHCA010000016.1"/>
</dbReference>
<sequence length="381" mass="42854">MTKELFLVILTNYLEGNATKEEEDFLHAYYNFFMADIDVIALLDEKQKYRLKSSMKLNIDDYIDSEIKPVKRMNIWPRIAAAASIVLAVSFGGYRLLQKPKPQQIAHIQHNDIAPIGKKATLTLSGGRQIVLNSKHNGQLALQKNTVINQAANGMITYSVNQQNNPHDNSLVYNTMSTDGGQYALQLSDGTKVWLNSASSITYPVAFTEKDRKVEVTGEVYFEVAHNKAKPFSVTTHGQTVEVLGTHFNINAYDDEAQMQTTLLEGSIKISKAGQSTMLTPGQQAQIRFDSDKIKINSGADVEQTIAWKNGLFSYDQTDLREVMRQLARAYEVKIAYEGKIPPRTFTGKIHRNISASEVLDILKFTRINFRLEDKKIIVTP</sequence>
<gene>
    <name evidence="3" type="ORF">HDF22_004785</name>
</gene>
<feature type="domain" description="FecR protein" evidence="1">
    <location>
        <begin position="176"/>
        <end position="269"/>
    </location>
</feature>
<dbReference type="PANTHER" id="PTHR30273">
    <property type="entry name" value="PERIPLASMIC SIGNAL SENSOR AND SIGMA FACTOR ACTIVATOR FECR-RELATED"/>
    <property type="match status" value="1"/>
</dbReference>
<dbReference type="FunFam" id="2.60.120.1440:FF:000001">
    <property type="entry name" value="Putative anti-sigma factor"/>
    <property type="match status" value="1"/>
</dbReference>
<dbReference type="EMBL" id="JACHCA010000016">
    <property type="protein sequence ID" value="MBB6130642.1"/>
    <property type="molecule type" value="Genomic_DNA"/>
</dbReference>
<organism evidence="3 4">
    <name type="scientific">Mucilaginibacter lappiensis</name>
    <dbReference type="NCBI Taxonomy" id="354630"/>
    <lineage>
        <taxon>Bacteria</taxon>
        <taxon>Pseudomonadati</taxon>
        <taxon>Bacteroidota</taxon>
        <taxon>Sphingobacteriia</taxon>
        <taxon>Sphingobacteriales</taxon>
        <taxon>Sphingobacteriaceae</taxon>
        <taxon>Mucilaginibacter</taxon>
    </lineage>
</organism>
<dbReference type="InterPro" id="IPR006860">
    <property type="entry name" value="FecR"/>
</dbReference>